<evidence type="ECO:0000256" key="6">
    <source>
        <dbReference type="ARBA" id="ARBA00023236"/>
    </source>
</evidence>
<gene>
    <name evidence="11" type="ORF">GHV41_01240</name>
</gene>
<evidence type="ECO:0000313" key="11">
    <source>
        <dbReference type="EMBL" id="QGH59543.1"/>
    </source>
</evidence>
<dbReference type="Gene3D" id="3.40.1440.10">
    <property type="entry name" value="GIY-YIG endonuclease"/>
    <property type="match status" value="1"/>
</dbReference>
<dbReference type="AlphaFoldDB" id="A0A5Q2V8D8"/>
<organism evidence="11 12">
    <name type="scientific">Serratia proteamaculans</name>
    <dbReference type="NCBI Taxonomy" id="28151"/>
    <lineage>
        <taxon>Bacteria</taxon>
        <taxon>Pseudomonadati</taxon>
        <taxon>Pseudomonadota</taxon>
        <taxon>Gammaproteobacteria</taxon>
        <taxon>Enterobacterales</taxon>
        <taxon>Yersiniaceae</taxon>
        <taxon>Serratia</taxon>
    </lineage>
</organism>
<sequence>MRHVTTSSELLIVQMYQFPEHLTGEVANLPQTCGVYFFHGENCAHPLYIGKSVNIRRRVQSHLRNPREARLLSATRRITFIETVGEIGALLLESSLVKQQSPLYNKRLRKIRRLCALQVNDAQTRIVYSDALDFSRTPDLYGLFLRRAAAVDFLLDIADRERLCLTYLDIEKGRPGQPCFRHQLGKCAGVCCGKETLQAHQTRLLGALTQAQVRHWPFPGRIAIEERQDQLKAFHVISNWFYLGTAPSLYAAEKLIFPADEFDRDCYRILCRRLFHENREHIHLIDSP</sequence>
<dbReference type="PANTHER" id="PTHR30562">
    <property type="entry name" value="UVRC/OXIDOREDUCTASE"/>
    <property type="match status" value="1"/>
</dbReference>
<proteinExistence type="predicted"/>
<keyword evidence="4" id="KW-0267">Excision nuclease</keyword>
<keyword evidence="5" id="KW-0234">DNA repair</keyword>
<keyword evidence="11" id="KW-0540">Nuclease</keyword>
<dbReference type="GO" id="GO:0004519">
    <property type="term" value="F:endonuclease activity"/>
    <property type="evidence" value="ECO:0007669"/>
    <property type="project" value="UniProtKB-KW"/>
</dbReference>
<keyword evidence="2" id="KW-0228">DNA excision</keyword>
<evidence type="ECO:0000256" key="4">
    <source>
        <dbReference type="ARBA" id="ARBA00022881"/>
    </source>
</evidence>
<dbReference type="PROSITE" id="PS50164">
    <property type="entry name" value="GIY_YIG"/>
    <property type="match status" value="1"/>
</dbReference>
<dbReference type="InterPro" id="IPR050066">
    <property type="entry name" value="UvrABC_protein_C"/>
</dbReference>
<dbReference type="GO" id="GO:0009380">
    <property type="term" value="C:excinuclease repair complex"/>
    <property type="evidence" value="ECO:0007669"/>
    <property type="project" value="TreeGrafter"/>
</dbReference>
<dbReference type="GO" id="GO:0016787">
    <property type="term" value="F:hydrolase activity"/>
    <property type="evidence" value="ECO:0007669"/>
    <property type="project" value="UniProtKB-KW"/>
</dbReference>
<evidence type="ECO:0000256" key="9">
    <source>
        <dbReference type="ARBA" id="ARBA00042732"/>
    </source>
</evidence>
<dbReference type="CDD" id="cd10434">
    <property type="entry name" value="GIY-YIG_UvrC_Cho"/>
    <property type="match status" value="1"/>
</dbReference>
<keyword evidence="3" id="KW-0378">Hydrolase</keyword>
<evidence type="ECO:0000256" key="1">
    <source>
        <dbReference type="ARBA" id="ARBA00022763"/>
    </source>
</evidence>
<feature type="domain" description="GIY-YIG" evidence="10">
    <location>
        <begin position="31"/>
        <end position="106"/>
    </location>
</feature>
<protein>
    <recommendedName>
        <fullName evidence="7">Excinuclease cho</fullName>
    </recommendedName>
    <alternativeName>
        <fullName evidence="9">Endonuclease cho</fullName>
    </alternativeName>
    <alternativeName>
        <fullName evidence="8">UvrC homolog protein</fullName>
    </alternativeName>
</protein>
<dbReference type="GO" id="GO:0006289">
    <property type="term" value="P:nucleotide-excision repair"/>
    <property type="evidence" value="ECO:0007669"/>
    <property type="project" value="InterPro"/>
</dbReference>
<evidence type="ECO:0000256" key="7">
    <source>
        <dbReference type="ARBA" id="ARBA00040756"/>
    </source>
</evidence>
<dbReference type="GO" id="GO:0009432">
    <property type="term" value="P:SOS response"/>
    <property type="evidence" value="ECO:0007669"/>
    <property type="project" value="UniProtKB-KW"/>
</dbReference>
<evidence type="ECO:0000256" key="2">
    <source>
        <dbReference type="ARBA" id="ARBA00022769"/>
    </source>
</evidence>
<evidence type="ECO:0000256" key="8">
    <source>
        <dbReference type="ARBA" id="ARBA00042138"/>
    </source>
</evidence>
<dbReference type="SMART" id="SM00465">
    <property type="entry name" value="GIYc"/>
    <property type="match status" value="1"/>
</dbReference>
<dbReference type="PANTHER" id="PTHR30562:SF10">
    <property type="entry name" value="EXCINUCLEASE CHO"/>
    <property type="match status" value="1"/>
</dbReference>
<keyword evidence="11" id="KW-0255">Endonuclease</keyword>
<dbReference type="SUPFAM" id="SSF82771">
    <property type="entry name" value="GIY-YIG endonuclease"/>
    <property type="match status" value="1"/>
</dbReference>
<dbReference type="Proteomes" id="UP000381260">
    <property type="component" value="Chromosome"/>
</dbReference>
<dbReference type="InterPro" id="IPR035901">
    <property type="entry name" value="GIY-YIG_endonuc_sf"/>
</dbReference>
<accession>A0A5Q2V8D8</accession>
<evidence type="ECO:0000256" key="5">
    <source>
        <dbReference type="ARBA" id="ARBA00023204"/>
    </source>
</evidence>
<keyword evidence="6" id="KW-0742">SOS response</keyword>
<dbReference type="EMBL" id="CP045913">
    <property type="protein sequence ID" value="QGH59543.1"/>
    <property type="molecule type" value="Genomic_DNA"/>
</dbReference>
<reference evidence="11 12" key="1">
    <citation type="submission" date="2019-11" db="EMBL/GenBank/DDBJ databases">
        <title>The Phosphoenolpyruvate Phosphotransferase System Regulates Serratia proteamaculans 336X Biofilm Formation and Wheat Roots colonization.</title>
        <authorList>
            <person name="Liu F."/>
        </authorList>
    </citation>
    <scope>NUCLEOTIDE SEQUENCE [LARGE SCALE GENOMIC DNA]</scope>
    <source>
        <strain evidence="11 12">336X</strain>
    </source>
</reference>
<dbReference type="InterPro" id="IPR047296">
    <property type="entry name" value="GIY-YIG_UvrC_Cho"/>
</dbReference>
<keyword evidence="1" id="KW-0227">DNA damage</keyword>
<name>A0A5Q2V8D8_SERPR</name>
<evidence type="ECO:0000259" key="10">
    <source>
        <dbReference type="PROSITE" id="PS50164"/>
    </source>
</evidence>
<evidence type="ECO:0000313" key="12">
    <source>
        <dbReference type="Proteomes" id="UP000381260"/>
    </source>
</evidence>
<evidence type="ECO:0000256" key="3">
    <source>
        <dbReference type="ARBA" id="ARBA00022801"/>
    </source>
</evidence>
<dbReference type="InterPro" id="IPR000305">
    <property type="entry name" value="GIY-YIG_endonuc"/>
</dbReference>